<feature type="transmembrane region" description="Helical" evidence="8">
    <location>
        <begin position="138"/>
        <end position="157"/>
    </location>
</feature>
<feature type="transmembrane region" description="Helical" evidence="8">
    <location>
        <begin position="260"/>
        <end position="279"/>
    </location>
</feature>
<keyword evidence="11" id="KW-1185">Reference proteome</keyword>
<protein>
    <submittedName>
        <fullName evidence="10">MHS family alpha-ketoglutarate permease-like MFS transporter</fullName>
    </submittedName>
</protein>
<keyword evidence="2" id="KW-0813">Transport</keyword>
<dbReference type="Gene3D" id="1.20.1250.20">
    <property type="entry name" value="MFS general substrate transporter like domains"/>
    <property type="match status" value="2"/>
</dbReference>
<dbReference type="PANTHER" id="PTHR43528:SF1">
    <property type="entry name" value="ALPHA-KETOGLUTARATE PERMEASE"/>
    <property type="match status" value="1"/>
</dbReference>
<comment type="subcellular location">
    <subcellularLocation>
        <location evidence="1">Cell membrane</location>
        <topology evidence="1">Multi-pass membrane protein</topology>
    </subcellularLocation>
</comment>
<gene>
    <name evidence="10" type="ORF">BJY24_000091</name>
</gene>
<sequence length="288" mass="30209">MPAVQTYLAEFAPAGRRGRWASFIYVSGTSGIVAATMLGAGLSGLLDAGQMASWGWRTPFVTGGVVGIYTLVMRWRLPESHAVTRETARSGLGRELWARRADCARTFGLTIGGTVAFYLWVIGTPARVVAAHHIPASQALWISVLTSIVLIAVIPLFGMLSDRIGRRPVLLLSFLGTAAVVFPAMALLDGNAWQLTLALVPAMVFLAPFAAIVPAVYAELFPAGVRATGSGLGAALATALFGGTAPYLQTWLTDAGHANLFAGYVCGLLLVSAAVVAWTPETRGLPLA</sequence>
<dbReference type="InterPro" id="IPR036259">
    <property type="entry name" value="MFS_trans_sf"/>
</dbReference>
<evidence type="ECO:0000256" key="4">
    <source>
        <dbReference type="ARBA" id="ARBA00022692"/>
    </source>
</evidence>
<feature type="domain" description="Major facilitator superfamily (MFS) profile" evidence="9">
    <location>
        <begin position="1"/>
        <end position="283"/>
    </location>
</feature>
<dbReference type="InterPro" id="IPR051084">
    <property type="entry name" value="H+-coupled_symporters"/>
</dbReference>
<dbReference type="InterPro" id="IPR020846">
    <property type="entry name" value="MFS_dom"/>
</dbReference>
<proteinExistence type="predicted"/>
<evidence type="ECO:0000256" key="3">
    <source>
        <dbReference type="ARBA" id="ARBA00022475"/>
    </source>
</evidence>
<evidence type="ECO:0000259" key="9">
    <source>
        <dbReference type="PROSITE" id="PS50850"/>
    </source>
</evidence>
<evidence type="ECO:0000313" key="11">
    <source>
        <dbReference type="Proteomes" id="UP000540412"/>
    </source>
</evidence>
<evidence type="ECO:0000256" key="8">
    <source>
        <dbReference type="SAM" id="Phobius"/>
    </source>
</evidence>
<reference evidence="10 11" key="1">
    <citation type="submission" date="2020-08" db="EMBL/GenBank/DDBJ databases">
        <title>Sequencing the genomes of 1000 actinobacteria strains.</title>
        <authorList>
            <person name="Klenk H.-P."/>
        </authorList>
    </citation>
    <scope>NUCLEOTIDE SEQUENCE [LARGE SCALE GENOMIC DNA]</scope>
    <source>
        <strain evidence="10 11">DSM 43582</strain>
    </source>
</reference>
<keyword evidence="4 8" id="KW-0812">Transmembrane</keyword>
<comment type="caution">
    <text evidence="10">The sequence shown here is derived from an EMBL/GenBank/DDBJ whole genome shotgun (WGS) entry which is preliminary data.</text>
</comment>
<organism evidence="10 11">
    <name type="scientific">Nocardia transvalensis</name>
    <dbReference type="NCBI Taxonomy" id="37333"/>
    <lineage>
        <taxon>Bacteria</taxon>
        <taxon>Bacillati</taxon>
        <taxon>Actinomycetota</taxon>
        <taxon>Actinomycetes</taxon>
        <taxon>Mycobacteriales</taxon>
        <taxon>Nocardiaceae</taxon>
        <taxon>Nocardia</taxon>
    </lineage>
</organism>
<dbReference type="EMBL" id="JACHIT010000001">
    <property type="protein sequence ID" value="MBB5911224.1"/>
    <property type="molecule type" value="Genomic_DNA"/>
</dbReference>
<keyword evidence="5" id="KW-0769">Symport</keyword>
<dbReference type="AlphaFoldDB" id="A0A7W9UFH8"/>
<feature type="transmembrane region" description="Helical" evidence="8">
    <location>
        <begin position="54"/>
        <end position="72"/>
    </location>
</feature>
<evidence type="ECO:0000256" key="7">
    <source>
        <dbReference type="ARBA" id="ARBA00023136"/>
    </source>
</evidence>
<accession>A0A7W9UFH8</accession>
<dbReference type="GO" id="GO:0005886">
    <property type="term" value="C:plasma membrane"/>
    <property type="evidence" value="ECO:0007669"/>
    <property type="project" value="UniProtKB-SubCell"/>
</dbReference>
<evidence type="ECO:0000256" key="2">
    <source>
        <dbReference type="ARBA" id="ARBA00022448"/>
    </source>
</evidence>
<feature type="transmembrane region" description="Helical" evidence="8">
    <location>
        <begin position="20"/>
        <end position="42"/>
    </location>
</feature>
<feature type="transmembrane region" description="Helical" evidence="8">
    <location>
        <begin position="169"/>
        <end position="188"/>
    </location>
</feature>
<feature type="transmembrane region" description="Helical" evidence="8">
    <location>
        <begin position="194"/>
        <end position="217"/>
    </location>
</feature>
<dbReference type="GO" id="GO:0015293">
    <property type="term" value="F:symporter activity"/>
    <property type="evidence" value="ECO:0007669"/>
    <property type="project" value="UniProtKB-KW"/>
</dbReference>
<dbReference type="PROSITE" id="PS50850">
    <property type="entry name" value="MFS"/>
    <property type="match status" value="1"/>
</dbReference>
<dbReference type="InterPro" id="IPR005828">
    <property type="entry name" value="MFS_sugar_transport-like"/>
</dbReference>
<keyword evidence="6 8" id="KW-1133">Transmembrane helix</keyword>
<feature type="transmembrane region" description="Helical" evidence="8">
    <location>
        <begin position="107"/>
        <end position="126"/>
    </location>
</feature>
<evidence type="ECO:0000313" key="10">
    <source>
        <dbReference type="EMBL" id="MBB5911224.1"/>
    </source>
</evidence>
<dbReference type="SUPFAM" id="SSF103473">
    <property type="entry name" value="MFS general substrate transporter"/>
    <property type="match status" value="1"/>
</dbReference>
<evidence type="ECO:0000256" key="1">
    <source>
        <dbReference type="ARBA" id="ARBA00004651"/>
    </source>
</evidence>
<dbReference type="Pfam" id="PF00083">
    <property type="entry name" value="Sugar_tr"/>
    <property type="match status" value="2"/>
</dbReference>
<keyword evidence="3" id="KW-1003">Cell membrane</keyword>
<dbReference type="Proteomes" id="UP000540412">
    <property type="component" value="Unassembled WGS sequence"/>
</dbReference>
<evidence type="ECO:0000256" key="5">
    <source>
        <dbReference type="ARBA" id="ARBA00022847"/>
    </source>
</evidence>
<name>A0A7W9UFH8_9NOCA</name>
<feature type="transmembrane region" description="Helical" evidence="8">
    <location>
        <begin position="229"/>
        <end position="248"/>
    </location>
</feature>
<dbReference type="PANTHER" id="PTHR43528">
    <property type="entry name" value="ALPHA-KETOGLUTARATE PERMEASE"/>
    <property type="match status" value="1"/>
</dbReference>
<evidence type="ECO:0000256" key="6">
    <source>
        <dbReference type="ARBA" id="ARBA00022989"/>
    </source>
</evidence>
<keyword evidence="7 8" id="KW-0472">Membrane</keyword>